<dbReference type="SUPFAM" id="SSF53383">
    <property type="entry name" value="PLP-dependent transferases"/>
    <property type="match status" value="1"/>
</dbReference>
<reference evidence="6" key="1">
    <citation type="submission" date="2023-06" db="EMBL/GenBank/DDBJ databases">
        <title>Robiginitalea aurantiacus sp. nov. and Algoriphagus sediminis sp. nov., isolated from coastal sediment.</title>
        <authorList>
            <person name="Zhou Z.Y."/>
            <person name="An J."/>
            <person name="Jia Y.W."/>
            <person name="Du Z.J."/>
        </authorList>
    </citation>
    <scope>NUCLEOTIDE SEQUENCE</scope>
    <source>
        <strain evidence="6">M39</strain>
    </source>
</reference>
<accession>A0ABT7WHX8</accession>
<name>A0ABT7WHX8_9FLAO</name>
<evidence type="ECO:0000256" key="3">
    <source>
        <dbReference type="ARBA" id="ARBA00022679"/>
    </source>
</evidence>
<dbReference type="InterPro" id="IPR004839">
    <property type="entry name" value="Aminotransferase_I/II_large"/>
</dbReference>
<dbReference type="Gene3D" id="3.40.640.10">
    <property type="entry name" value="Type I PLP-dependent aspartate aminotransferase-like (Major domain)"/>
    <property type="match status" value="1"/>
</dbReference>
<dbReference type="InterPro" id="IPR004838">
    <property type="entry name" value="NHTrfase_class1_PyrdxlP-BS"/>
</dbReference>
<dbReference type="InterPro" id="IPR015424">
    <property type="entry name" value="PyrdxlP-dep_Trfase"/>
</dbReference>
<sequence length="395" mass="44106">MIRTADRLQEVHEYYFSTKLREVRKLKEEGHPILNMGIGSPDLPPSETVLSTLRNSLKEPGAHQYQSYQGLPELRETIAAFYQNKFGVLLDPKTEVLPLMGSKEGIMHISMAFLNPGDRVLIPDPGYPTYASVTRLVGAEAVPYRLAEDTGWFPDLEQLEAGGLEKVKLMWVSYPHMPTGATATRRQLTDLVAFARRHNILLVNDNPYSFVLSRDPISILGIPEGEGYVLELNSLSKTFNLAGWRVGMLLGAAPLLEAVLKVKSNMDSGMFYGIQKGAIAALKSGSEWFDSLDAAYRVRRAGMFQIADRLGCTYDRRAVGMFVWARLPEGSPDAVTFVDQLLYEKHLFVAPGTIFGAQGEGYIRFSLCVPQEQIREALRRLDPVPSEHNVVKENE</sequence>
<evidence type="ECO:0000313" key="7">
    <source>
        <dbReference type="Proteomes" id="UP001174839"/>
    </source>
</evidence>
<gene>
    <name evidence="6" type="ORF">QU605_13640</name>
</gene>
<dbReference type="RefSeq" id="WP_289725877.1">
    <property type="nucleotide sequence ID" value="NZ_JAUDUY010000010.1"/>
</dbReference>
<feature type="domain" description="Aminotransferase class I/classII large" evidence="5">
    <location>
        <begin position="33"/>
        <end position="381"/>
    </location>
</feature>
<organism evidence="6 7">
    <name type="scientific">Robiginitalea aurantiaca</name>
    <dbReference type="NCBI Taxonomy" id="3056915"/>
    <lineage>
        <taxon>Bacteria</taxon>
        <taxon>Pseudomonadati</taxon>
        <taxon>Bacteroidota</taxon>
        <taxon>Flavobacteriia</taxon>
        <taxon>Flavobacteriales</taxon>
        <taxon>Flavobacteriaceae</taxon>
        <taxon>Robiginitalea</taxon>
    </lineage>
</organism>
<dbReference type="InterPro" id="IPR050881">
    <property type="entry name" value="LL-DAP_aminotransferase"/>
</dbReference>
<evidence type="ECO:0000313" key="6">
    <source>
        <dbReference type="EMBL" id="MDM9632515.1"/>
    </source>
</evidence>
<evidence type="ECO:0000256" key="2">
    <source>
        <dbReference type="ARBA" id="ARBA00022576"/>
    </source>
</evidence>
<evidence type="ECO:0000256" key="1">
    <source>
        <dbReference type="ARBA" id="ARBA00001933"/>
    </source>
</evidence>
<dbReference type="Pfam" id="PF00155">
    <property type="entry name" value="Aminotran_1_2"/>
    <property type="match status" value="1"/>
</dbReference>
<dbReference type="EC" id="2.6.1.-" evidence="4"/>
<evidence type="ECO:0000259" key="5">
    <source>
        <dbReference type="Pfam" id="PF00155"/>
    </source>
</evidence>
<dbReference type="EMBL" id="JAUDUY010000010">
    <property type="protein sequence ID" value="MDM9632515.1"/>
    <property type="molecule type" value="Genomic_DNA"/>
</dbReference>
<dbReference type="GO" id="GO:0008483">
    <property type="term" value="F:transaminase activity"/>
    <property type="evidence" value="ECO:0007669"/>
    <property type="project" value="UniProtKB-KW"/>
</dbReference>
<protein>
    <recommendedName>
        <fullName evidence="4">Aminotransferase</fullName>
        <ecNumber evidence="4">2.6.1.-</ecNumber>
    </recommendedName>
</protein>
<dbReference type="PANTHER" id="PTHR42832">
    <property type="entry name" value="AMINO ACID AMINOTRANSFERASE"/>
    <property type="match status" value="1"/>
</dbReference>
<dbReference type="InterPro" id="IPR015421">
    <property type="entry name" value="PyrdxlP-dep_Trfase_major"/>
</dbReference>
<keyword evidence="2 4" id="KW-0032">Aminotransferase</keyword>
<keyword evidence="3 4" id="KW-0808">Transferase</keyword>
<comment type="caution">
    <text evidence="6">The sequence shown here is derived from an EMBL/GenBank/DDBJ whole genome shotgun (WGS) entry which is preliminary data.</text>
</comment>
<dbReference type="CDD" id="cd00609">
    <property type="entry name" value="AAT_like"/>
    <property type="match status" value="1"/>
</dbReference>
<comment type="cofactor">
    <cofactor evidence="1 4">
        <name>pyridoxal 5'-phosphate</name>
        <dbReference type="ChEBI" id="CHEBI:597326"/>
    </cofactor>
</comment>
<comment type="similarity">
    <text evidence="4">Belongs to the class-I pyridoxal-phosphate-dependent aminotransferase family.</text>
</comment>
<dbReference type="Proteomes" id="UP001174839">
    <property type="component" value="Unassembled WGS sequence"/>
</dbReference>
<proteinExistence type="inferred from homology"/>
<dbReference type="PROSITE" id="PS00105">
    <property type="entry name" value="AA_TRANSFER_CLASS_1"/>
    <property type="match status" value="1"/>
</dbReference>
<dbReference type="PANTHER" id="PTHR42832:SF3">
    <property type="entry name" value="L-GLUTAMINE--4-(METHYLSULFANYL)-2-OXOBUTANOATE AMINOTRANSFERASE"/>
    <property type="match status" value="1"/>
</dbReference>
<keyword evidence="7" id="KW-1185">Reference proteome</keyword>
<evidence type="ECO:0000256" key="4">
    <source>
        <dbReference type="RuleBase" id="RU000481"/>
    </source>
</evidence>